<dbReference type="Proteomes" id="UP000636004">
    <property type="component" value="Unassembled WGS sequence"/>
</dbReference>
<feature type="coiled-coil region" evidence="1">
    <location>
        <begin position="34"/>
        <end position="105"/>
    </location>
</feature>
<keyword evidence="1" id="KW-0175">Coiled coil</keyword>
<protein>
    <recommendedName>
        <fullName evidence="5">Outer membrane protein beta-barrel domain-containing protein</fullName>
    </recommendedName>
</protein>
<feature type="chain" id="PRO_5037985775" description="Outer membrane protein beta-barrel domain-containing protein" evidence="2">
    <location>
        <begin position="23"/>
        <end position="361"/>
    </location>
</feature>
<proteinExistence type="predicted"/>
<evidence type="ECO:0000313" key="3">
    <source>
        <dbReference type="EMBL" id="GGZ72952.1"/>
    </source>
</evidence>
<accession>A0A918V5H4</accession>
<evidence type="ECO:0000313" key="4">
    <source>
        <dbReference type="Proteomes" id="UP000636004"/>
    </source>
</evidence>
<dbReference type="AlphaFoldDB" id="A0A918V5H4"/>
<keyword evidence="4" id="KW-1185">Reference proteome</keyword>
<evidence type="ECO:0000256" key="1">
    <source>
        <dbReference type="SAM" id="Coils"/>
    </source>
</evidence>
<gene>
    <name evidence="3" type="ORF">GCM10007028_07510</name>
</gene>
<evidence type="ECO:0008006" key="5">
    <source>
        <dbReference type="Google" id="ProtNLM"/>
    </source>
</evidence>
<sequence length="361" mass="40933">MQKITLLLVLCALCLSGQLINAQDTIPNVNTLKIESLKKSKIEVEEEEKSLLKKDVEAINEQVANGTITESEAEALKQEAAQKRALNIENRVAIIDNKIELLERNEEGYNEGEEKKKKQIEIIISDDDSADGFLGIITKDEDKPKKYDKRTSSHLVFAMGFNNAIIEGEKLDDSPYKLGGSSFIELGYAWKTRLLNNSNFLRLKYGFSFQWNKLNIKDNQYLVNNDGVISLEPFPNDACVIKFRMTNIVFPVHLEFGPSRRIDRSSYYRYSTKKQLKFGVGFYGGFNIQTMQKLKYTDVNGNKAKDKLKGGYNTSNLIYGPSAYVALGCAALYFKYDLNPIFKDQAVSQNNISLGLRFDMN</sequence>
<comment type="caution">
    <text evidence="3">The sequence shown here is derived from an EMBL/GenBank/DDBJ whole genome shotgun (WGS) entry which is preliminary data.</text>
</comment>
<name>A0A918V5H4_9FLAO</name>
<reference evidence="3" key="2">
    <citation type="submission" date="2020-09" db="EMBL/GenBank/DDBJ databases">
        <authorList>
            <person name="Sun Q."/>
            <person name="Kim S."/>
        </authorList>
    </citation>
    <scope>NUCLEOTIDE SEQUENCE</scope>
    <source>
        <strain evidence="3">KCTC 12710</strain>
    </source>
</reference>
<organism evidence="3 4">
    <name type="scientific">Algibacter mikhailovii</name>
    <dbReference type="NCBI Taxonomy" id="425498"/>
    <lineage>
        <taxon>Bacteria</taxon>
        <taxon>Pseudomonadati</taxon>
        <taxon>Bacteroidota</taxon>
        <taxon>Flavobacteriia</taxon>
        <taxon>Flavobacteriales</taxon>
        <taxon>Flavobacteriaceae</taxon>
        <taxon>Algibacter</taxon>
    </lineage>
</organism>
<reference evidence="3" key="1">
    <citation type="journal article" date="2014" name="Int. J. Syst. Evol. Microbiol.">
        <title>Complete genome sequence of Corynebacterium casei LMG S-19264T (=DSM 44701T), isolated from a smear-ripened cheese.</title>
        <authorList>
            <consortium name="US DOE Joint Genome Institute (JGI-PGF)"/>
            <person name="Walter F."/>
            <person name="Albersmeier A."/>
            <person name="Kalinowski J."/>
            <person name="Ruckert C."/>
        </authorList>
    </citation>
    <scope>NUCLEOTIDE SEQUENCE</scope>
    <source>
        <strain evidence="3">KCTC 12710</strain>
    </source>
</reference>
<dbReference type="EMBL" id="BMWZ01000002">
    <property type="protein sequence ID" value="GGZ72952.1"/>
    <property type="molecule type" value="Genomic_DNA"/>
</dbReference>
<evidence type="ECO:0000256" key="2">
    <source>
        <dbReference type="SAM" id="SignalP"/>
    </source>
</evidence>
<keyword evidence="2" id="KW-0732">Signal</keyword>
<feature type="signal peptide" evidence="2">
    <location>
        <begin position="1"/>
        <end position="22"/>
    </location>
</feature>
<dbReference type="RefSeq" id="WP_189359444.1">
    <property type="nucleotide sequence ID" value="NZ_BMWZ01000002.1"/>
</dbReference>